<sequence length="128" mass="14320">YISGVEGAITGFIDVAYKNAQGQIERITDIKTTGETFAKFETLTKLIPKEGIELEELLNKKMPGNIRQKLEDYRSQLNVYLAGLIREDPSISPTAEIAFIPSEDTELKTPARTVSFGFDEARLNRPAR</sequence>
<reference evidence="1" key="1">
    <citation type="journal article" date="2014" name="Front. Microbiol.">
        <title>High frequency of phylogenetically diverse reductive dehalogenase-homologous genes in deep subseafloor sedimentary metagenomes.</title>
        <authorList>
            <person name="Kawai M."/>
            <person name="Futagami T."/>
            <person name="Toyoda A."/>
            <person name="Takaki Y."/>
            <person name="Nishi S."/>
            <person name="Hori S."/>
            <person name="Arai W."/>
            <person name="Tsubouchi T."/>
            <person name="Morono Y."/>
            <person name="Uchiyama I."/>
            <person name="Ito T."/>
            <person name="Fujiyama A."/>
            <person name="Inagaki F."/>
            <person name="Takami H."/>
        </authorList>
    </citation>
    <scope>NUCLEOTIDE SEQUENCE</scope>
    <source>
        <strain evidence="1">Expedition CK06-06</strain>
    </source>
</reference>
<dbReference type="EMBL" id="BARW01037640">
    <property type="protein sequence ID" value="GAJ17134.1"/>
    <property type="molecule type" value="Genomic_DNA"/>
</dbReference>
<protein>
    <submittedName>
        <fullName evidence="1">Uncharacterized protein</fullName>
    </submittedName>
</protein>
<proteinExistence type="predicted"/>
<name>X1UHW3_9ZZZZ</name>
<comment type="caution">
    <text evidence="1">The sequence shown here is derived from an EMBL/GenBank/DDBJ whole genome shotgun (WGS) entry which is preliminary data.</text>
</comment>
<accession>X1UHW3</accession>
<dbReference type="AlphaFoldDB" id="X1UHW3"/>
<evidence type="ECO:0000313" key="1">
    <source>
        <dbReference type="EMBL" id="GAJ17134.1"/>
    </source>
</evidence>
<gene>
    <name evidence="1" type="ORF">S12H4_58044</name>
</gene>
<organism evidence="1">
    <name type="scientific">marine sediment metagenome</name>
    <dbReference type="NCBI Taxonomy" id="412755"/>
    <lineage>
        <taxon>unclassified sequences</taxon>
        <taxon>metagenomes</taxon>
        <taxon>ecological metagenomes</taxon>
    </lineage>
</organism>
<feature type="non-terminal residue" evidence="1">
    <location>
        <position position="1"/>
    </location>
</feature>